<organism evidence="10 11">
    <name type="scientific">Neogobius melanostomus</name>
    <name type="common">round goby</name>
    <dbReference type="NCBI Taxonomy" id="47308"/>
    <lineage>
        <taxon>Eukaryota</taxon>
        <taxon>Metazoa</taxon>
        <taxon>Chordata</taxon>
        <taxon>Craniata</taxon>
        <taxon>Vertebrata</taxon>
        <taxon>Euteleostomi</taxon>
        <taxon>Actinopterygii</taxon>
        <taxon>Neopterygii</taxon>
        <taxon>Teleostei</taxon>
        <taxon>Neoteleostei</taxon>
        <taxon>Acanthomorphata</taxon>
        <taxon>Gobiaria</taxon>
        <taxon>Gobiiformes</taxon>
        <taxon>Gobioidei</taxon>
        <taxon>Gobiidae</taxon>
        <taxon>Benthophilinae</taxon>
        <taxon>Neogobiini</taxon>
        <taxon>Neogobius</taxon>
    </lineage>
</organism>
<dbReference type="AlphaFoldDB" id="A0A8C6UY06"/>
<evidence type="ECO:0000313" key="10">
    <source>
        <dbReference type="Ensembl" id="ENSNMLP00000043261.1"/>
    </source>
</evidence>
<keyword evidence="11" id="KW-1185">Reference proteome</keyword>
<dbReference type="InterPro" id="IPR000483">
    <property type="entry name" value="Cys-rich_flank_reg_C"/>
</dbReference>
<dbReference type="InterPro" id="IPR003598">
    <property type="entry name" value="Ig_sub2"/>
</dbReference>
<dbReference type="InterPro" id="IPR013783">
    <property type="entry name" value="Ig-like_fold"/>
</dbReference>
<dbReference type="Pfam" id="PF07679">
    <property type="entry name" value="I-set"/>
    <property type="match status" value="1"/>
</dbReference>
<feature type="signal peptide" evidence="8">
    <location>
        <begin position="1"/>
        <end position="25"/>
    </location>
</feature>
<evidence type="ECO:0000256" key="2">
    <source>
        <dbReference type="ARBA" id="ARBA00022729"/>
    </source>
</evidence>
<dbReference type="SMART" id="SM00409">
    <property type="entry name" value="IG"/>
    <property type="match status" value="1"/>
</dbReference>
<dbReference type="InterPro" id="IPR007110">
    <property type="entry name" value="Ig-like_dom"/>
</dbReference>
<evidence type="ECO:0000313" key="11">
    <source>
        <dbReference type="Proteomes" id="UP000694523"/>
    </source>
</evidence>
<dbReference type="PANTHER" id="PTHR45842:SF12">
    <property type="entry name" value="KEKKON 5, ISOFORM A"/>
    <property type="match status" value="1"/>
</dbReference>
<reference evidence="10" key="1">
    <citation type="submission" date="2025-08" db="UniProtKB">
        <authorList>
            <consortium name="Ensembl"/>
        </authorList>
    </citation>
    <scope>IDENTIFICATION</scope>
</reference>
<evidence type="ECO:0000256" key="6">
    <source>
        <dbReference type="ARBA" id="ARBA00023319"/>
    </source>
</evidence>
<dbReference type="SMART" id="SM00408">
    <property type="entry name" value="IGc2"/>
    <property type="match status" value="1"/>
</dbReference>
<dbReference type="PROSITE" id="PS51450">
    <property type="entry name" value="LRR"/>
    <property type="match status" value="1"/>
</dbReference>
<dbReference type="InterPro" id="IPR050467">
    <property type="entry name" value="LRFN"/>
</dbReference>
<dbReference type="PROSITE" id="PS50835">
    <property type="entry name" value="IG_LIKE"/>
    <property type="match status" value="1"/>
</dbReference>
<feature type="transmembrane region" description="Helical" evidence="7">
    <location>
        <begin position="514"/>
        <end position="541"/>
    </location>
</feature>
<evidence type="ECO:0000256" key="4">
    <source>
        <dbReference type="ARBA" id="ARBA00023157"/>
    </source>
</evidence>
<keyword evidence="3" id="KW-0677">Repeat</keyword>
<dbReference type="PANTHER" id="PTHR45842">
    <property type="entry name" value="SYNAPTIC ADHESION-LIKE MOLECULE SALM"/>
    <property type="match status" value="1"/>
</dbReference>
<keyword evidence="7" id="KW-0812">Transmembrane</keyword>
<dbReference type="SUPFAM" id="SSF52058">
    <property type="entry name" value="L domain-like"/>
    <property type="match status" value="1"/>
</dbReference>
<keyword evidence="4" id="KW-1015">Disulfide bond</keyword>
<dbReference type="InterPro" id="IPR036179">
    <property type="entry name" value="Ig-like_dom_sf"/>
</dbReference>
<feature type="domain" description="Ig-like" evidence="9">
    <location>
        <begin position="239"/>
        <end position="338"/>
    </location>
</feature>
<dbReference type="Gene3D" id="3.80.10.10">
    <property type="entry name" value="Ribonuclease Inhibitor"/>
    <property type="match status" value="2"/>
</dbReference>
<evidence type="ECO:0000256" key="3">
    <source>
        <dbReference type="ARBA" id="ARBA00022737"/>
    </source>
</evidence>
<evidence type="ECO:0000256" key="1">
    <source>
        <dbReference type="ARBA" id="ARBA00022614"/>
    </source>
</evidence>
<dbReference type="InterPro" id="IPR003599">
    <property type="entry name" value="Ig_sub"/>
</dbReference>
<keyword evidence="2 8" id="KW-0732">Signal</keyword>
<proteinExistence type="predicted"/>
<dbReference type="InterPro" id="IPR001611">
    <property type="entry name" value="Leu-rich_rpt"/>
</dbReference>
<evidence type="ECO:0000256" key="8">
    <source>
        <dbReference type="SAM" id="SignalP"/>
    </source>
</evidence>
<keyword evidence="7" id="KW-1133">Transmembrane helix</keyword>
<dbReference type="Proteomes" id="UP000694523">
    <property type="component" value="Unplaced"/>
</dbReference>
<keyword evidence="6" id="KW-0393">Immunoglobulin domain</keyword>
<evidence type="ECO:0000259" key="9">
    <source>
        <dbReference type="PROSITE" id="PS50835"/>
    </source>
</evidence>
<dbReference type="PRINTS" id="PR00019">
    <property type="entry name" value="LEURICHRPT"/>
</dbReference>
<dbReference type="Pfam" id="PF13855">
    <property type="entry name" value="LRR_8"/>
    <property type="match status" value="2"/>
</dbReference>
<dbReference type="SUPFAM" id="SSF48726">
    <property type="entry name" value="Immunoglobulin"/>
    <property type="match status" value="1"/>
</dbReference>
<dbReference type="InterPro" id="IPR032675">
    <property type="entry name" value="LRR_dom_sf"/>
</dbReference>
<keyword evidence="5" id="KW-0325">Glycoprotein</keyword>
<evidence type="ECO:0000256" key="5">
    <source>
        <dbReference type="ARBA" id="ARBA00023180"/>
    </source>
</evidence>
<dbReference type="CDD" id="cd00096">
    <property type="entry name" value="Ig"/>
    <property type="match status" value="1"/>
</dbReference>
<reference evidence="10" key="2">
    <citation type="submission" date="2025-09" db="UniProtKB">
        <authorList>
            <consortium name="Ensembl"/>
        </authorList>
    </citation>
    <scope>IDENTIFICATION</scope>
</reference>
<dbReference type="InterPro" id="IPR013098">
    <property type="entry name" value="Ig_I-set"/>
</dbReference>
<evidence type="ECO:0000256" key="7">
    <source>
        <dbReference type="SAM" id="Phobius"/>
    </source>
</evidence>
<dbReference type="SMART" id="SM00369">
    <property type="entry name" value="LRR_TYP"/>
    <property type="match status" value="4"/>
</dbReference>
<keyword evidence="7" id="KW-0472">Membrane</keyword>
<dbReference type="SMART" id="SM00082">
    <property type="entry name" value="LRRCT"/>
    <property type="match status" value="1"/>
</dbReference>
<keyword evidence="1" id="KW-0433">Leucine-rich repeat</keyword>
<dbReference type="Ensembl" id="ENSNMLT00000048032.1">
    <property type="protein sequence ID" value="ENSNMLP00000043261.1"/>
    <property type="gene ID" value="ENSNMLG00000026264.1"/>
</dbReference>
<feature type="chain" id="PRO_5034327193" description="Ig-like domain-containing protein" evidence="8">
    <location>
        <begin position="26"/>
        <end position="621"/>
    </location>
</feature>
<protein>
    <recommendedName>
        <fullName evidence="9">Ig-like domain-containing protein</fullName>
    </recommendedName>
</protein>
<accession>A0A8C6UY06</accession>
<dbReference type="Gene3D" id="2.60.40.10">
    <property type="entry name" value="Immunoglobulins"/>
    <property type="match status" value="1"/>
</dbReference>
<dbReference type="FunFam" id="2.60.40.10:FF:000032">
    <property type="entry name" value="palladin isoform X1"/>
    <property type="match status" value="1"/>
</dbReference>
<dbReference type="InterPro" id="IPR003591">
    <property type="entry name" value="Leu-rich_rpt_typical-subtyp"/>
</dbReference>
<sequence>MMTFYLTCVSFLVLVLSSLLPLSSCCPRPCSCSDKQSRHVAECSFKQLTTVPRFLPLNVSAVGLNANLITSVPAHSFRNNKEVTSLWMTRNRIASIENGAISTLVVLRNLDLSHNRLTDFPWNDLKNLTSLQLLKLDHNELERIPQHAFSNLKELKTLRLNNNQIMTIYKGTFDGLVALSYLQLHSNPFSCTCSLKWLKLWILTAKIDIPEQNLITCATPKDIQGELFLNLADSNCESPLVTINIENGNQNGSFYEGSLLVLACEYSGNPLPVVRWRINSKKELALKLTENDSAEMLDNSLKVYNNGTLVISNLKMEDSGVYSCSATNEAGQDEKSVVIEVLAQDELTSDNYAKATQSSIKKINSDVDFNIKEAKETKSKEQVKAGNKCSLSPDTKYVPSRVANASFDDLKQYAFDFGVIALAVTETEAIVRLNPLLTPQDQEETSEEENLSGIFLCLSADENALQWTRLKEGVSTYYFAELRPGTNYSLCLTLKSEECDVQVHFATRKRIPNLIIIISVSICLLTVSTLPLLAATCYHLYYKYRSQTYKMYLTARGHYGVERASFRVLAEEEGIDCGEKDTEESILADSTSVDKLTNECEVESEYSDRLPLGAEALNITE</sequence>
<name>A0A8C6UY06_9GOBI</name>